<accession>A0ABY7JX13</accession>
<dbReference type="RefSeq" id="WP_269443653.1">
    <property type="nucleotide sequence ID" value="NZ_CP097463.1"/>
</dbReference>
<dbReference type="PANTHER" id="PTHR10151">
    <property type="entry name" value="ECTONUCLEOTIDE PYROPHOSPHATASE/PHOSPHODIESTERASE"/>
    <property type="match status" value="1"/>
</dbReference>
<reference evidence="1" key="1">
    <citation type="submission" date="2022-05" db="EMBL/GenBank/DDBJ databases">
        <title>Jatrophihabitans sp. SB3-54 whole genome sequence.</title>
        <authorList>
            <person name="Suh M.K."/>
            <person name="Eom M.K."/>
            <person name="Kim J.S."/>
            <person name="Kim H.S."/>
            <person name="Do H.E."/>
            <person name="Shin Y.K."/>
            <person name="Lee J.-S."/>
        </authorList>
    </citation>
    <scope>NUCLEOTIDE SEQUENCE</scope>
    <source>
        <strain evidence="1">SB3-54</strain>
    </source>
</reference>
<dbReference type="Pfam" id="PF01663">
    <property type="entry name" value="Phosphodiest"/>
    <property type="match status" value="1"/>
</dbReference>
<dbReference type="EMBL" id="CP097463">
    <property type="protein sequence ID" value="WAX57117.1"/>
    <property type="molecule type" value="Genomic_DNA"/>
</dbReference>
<proteinExistence type="predicted"/>
<dbReference type="Proteomes" id="UP001164693">
    <property type="component" value="Chromosome"/>
</dbReference>
<evidence type="ECO:0000313" key="1">
    <source>
        <dbReference type="EMBL" id="WAX57117.1"/>
    </source>
</evidence>
<dbReference type="SUPFAM" id="SSF53649">
    <property type="entry name" value="Alkaline phosphatase-like"/>
    <property type="match status" value="1"/>
</dbReference>
<organism evidence="1 2">
    <name type="scientific">Jatrophihabitans cynanchi</name>
    <dbReference type="NCBI Taxonomy" id="2944128"/>
    <lineage>
        <taxon>Bacteria</taxon>
        <taxon>Bacillati</taxon>
        <taxon>Actinomycetota</taxon>
        <taxon>Actinomycetes</taxon>
        <taxon>Jatrophihabitantales</taxon>
        <taxon>Jatrophihabitantaceae</taxon>
        <taxon>Jatrophihabitans</taxon>
    </lineage>
</organism>
<name>A0ABY7JX13_9ACTN</name>
<gene>
    <name evidence="1" type="ORF">M6B22_21760</name>
</gene>
<dbReference type="PANTHER" id="PTHR10151:SF120">
    <property type="entry name" value="BIS(5'-ADENOSYL)-TRIPHOSPHATASE"/>
    <property type="match status" value="1"/>
</dbReference>
<dbReference type="InterPro" id="IPR002591">
    <property type="entry name" value="Phosphodiest/P_Trfase"/>
</dbReference>
<evidence type="ECO:0000313" key="2">
    <source>
        <dbReference type="Proteomes" id="UP001164693"/>
    </source>
</evidence>
<dbReference type="Gene3D" id="3.40.720.10">
    <property type="entry name" value="Alkaline Phosphatase, subunit A"/>
    <property type="match status" value="1"/>
</dbReference>
<keyword evidence="2" id="KW-1185">Reference proteome</keyword>
<dbReference type="InterPro" id="IPR017850">
    <property type="entry name" value="Alkaline_phosphatase_core_sf"/>
</dbReference>
<protein>
    <submittedName>
        <fullName evidence="1">Alkaline phosphatase family protein</fullName>
    </submittedName>
</protein>
<sequence length="372" mass="38308">MTGSLRDVLSSACALLGVPGTADRLCLAERLGEVRRIAVLLVDGLGYHLLDEAGRSAPILAEAVAGRAGVLTELACAFPSTTPTSLVTLGTGVLPGAHGVLGFTLNVPGTDRVLTHISWRDDPPPREWQPVPSLLSRAAAAGVRTAVVSRPEFVGSGLTVAAYGDPRYVGAARSAELAAGILAELDAGPGLVYGYHPTLDSVSHAHGIASPQWQRAAGSVDRLISRVVAGLPGDAALLVTADHGALDVPPSARIDLADDPLLAAGVRVVAGEPRVRYLHTVDGAAADVADTWRGVLGERATVLLRADAVARGLFGAVPADHLARIGDVVVVCEGDTVILARGYEPDLVGNLVAYHGSWTPVETAIPLLSFHG</sequence>